<dbReference type="SUPFAM" id="SSF52402">
    <property type="entry name" value="Adenine nucleotide alpha hydrolases-like"/>
    <property type="match status" value="2"/>
</dbReference>
<name>A0A1H8T0F9_9ACTN</name>
<dbReference type="STRING" id="673521.SAMN05660991_01960"/>
<sequence>MSSATTPAPVVVGIDGSESSRAVAAAATDEARLRQAPLRLLTVTTWPIRDLALSSGESAEFGAVVRGGAEVLLRDLAGEAADVLGSERVSWSVEDGDAVRALSTAATGAQLLVVGARGVGGVAGLVLGSTAAGLVTAAPCPLLVLPDETAVVVRGRTAVVVGIEGRREDEEVLAFAVAEALARGTDLVAVHAWQDAVLETAFRSMGPLVDWAGVLADEQRLLSETLAGWVEKDPDLVVREVVVRDRAASALLAASMTAQLLVLGHRHRRGLARLGSTTHSVLHRAGCPVAVVPVGAHP</sequence>
<dbReference type="EMBL" id="FOEE01000005">
    <property type="protein sequence ID" value="SEO84256.1"/>
    <property type="molecule type" value="Genomic_DNA"/>
</dbReference>
<feature type="domain" description="UspA" evidence="2">
    <location>
        <begin position="158"/>
        <end position="293"/>
    </location>
</feature>
<dbReference type="InterPro" id="IPR006015">
    <property type="entry name" value="Universal_stress_UspA"/>
</dbReference>
<dbReference type="PANTHER" id="PTHR46268:SF6">
    <property type="entry name" value="UNIVERSAL STRESS PROTEIN UP12"/>
    <property type="match status" value="1"/>
</dbReference>
<dbReference type="PRINTS" id="PR01438">
    <property type="entry name" value="UNVRSLSTRESS"/>
</dbReference>
<proteinExistence type="inferred from homology"/>
<protein>
    <submittedName>
        <fullName evidence="3">Nucleotide-binding universal stress protein, UspA family</fullName>
    </submittedName>
</protein>
<dbReference type="Pfam" id="PF00582">
    <property type="entry name" value="Usp"/>
    <property type="match status" value="2"/>
</dbReference>
<feature type="domain" description="UspA" evidence="2">
    <location>
        <begin position="10"/>
        <end position="146"/>
    </location>
</feature>
<dbReference type="Proteomes" id="UP000198960">
    <property type="component" value="Unassembled WGS sequence"/>
</dbReference>
<evidence type="ECO:0000313" key="4">
    <source>
        <dbReference type="Proteomes" id="UP000198960"/>
    </source>
</evidence>
<dbReference type="PANTHER" id="PTHR46268">
    <property type="entry name" value="STRESS RESPONSE PROTEIN NHAX"/>
    <property type="match status" value="1"/>
</dbReference>
<accession>A0A1H8T0F9</accession>
<reference evidence="4" key="1">
    <citation type="submission" date="2016-10" db="EMBL/GenBank/DDBJ databases">
        <authorList>
            <person name="Varghese N."/>
            <person name="Submissions S."/>
        </authorList>
    </citation>
    <scope>NUCLEOTIDE SEQUENCE [LARGE SCALE GENOMIC DNA]</scope>
    <source>
        <strain evidence="4">DSM 45413</strain>
    </source>
</reference>
<dbReference type="AlphaFoldDB" id="A0A1H8T0F9"/>
<dbReference type="RefSeq" id="WP_170861041.1">
    <property type="nucleotide sequence ID" value="NZ_FOEE01000005.1"/>
</dbReference>
<evidence type="ECO:0000259" key="2">
    <source>
        <dbReference type="Pfam" id="PF00582"/>
    </source>
</evidence>
<dbReference type="InterPro" id="IPR014729">
    <property type="entry name" value="Rossmann-like_a/b/a_fold"/>
</dbReference>
<dbReference type="Gene3D" id="3.40.50.620">
    <property type="entry name" value="HUPs"/>
    <property type="match status" value="2"/>
</dbReference>
<gene>
    <name evidence="3" type="ORF">SAMN05660991_01960</name>
</gene>
<evidence type="ECO:0000313" key="3">
    <source>
        <dbReference type="EMBL" id="SEO84256.1"/>
    </source>
</evidence>
<organism evidence="3 4">
    <name type="scientific">Trujillonella endophytica</name>
    <dbReference type="NCBI Taxonomy" id="673521"/>
    <lineage>
        <taxon>Bacteria</taxon>
        <taxon>Bacillati</taxon>
        <taxon>Actinomycetota</taxon>
        <taxon>Actinomycetes</taxon>
        <taxon>Geodermatophilales</taxon>
        <taxon>Geodermatophilaceae</taxon>
        <taxon>Trujillonella</taxon>
    </lineage>
</organism>
<comment type="similarity">
    <text evidence="1">Belongs to the universal stress protein A family.</text>
</comment>
<evidence type="ECO:0000256" key="1">
    <source>
        <dbReference type="ARBA" id="ARBA00008791"/>
    </source>
</evidence>
<keyword evidence="4" id="KW-1185">Reference proteome</keyword>
<dbReference type="InterPro" id="IPR006016">
    <property type="entry name" value="UspA"/>
</dbReference>